<dbReference type="HOGENOM" id="CLU_084247_3_1_6"/>
<dbReference type="OrthoDB" id="9793111at2"/>
<keyword evidence="5" id="KW-1185">Reference proteome</keyword>
<dbReference type="STRING" id="207949.RED65_02704"/>
<evidence type="ECO:0000313" key="5">
    <source>
        <dbReference type="Proteomes" id="UP000004263"/>
    </source>
</evidence>
<evidence type="ECO:0000256" key="2">
    <source>
        <dbReference type="ARBA" id="ARBA00000751"/>
    </source>
</evidence>
<comment type="catalytic activity">
    <reaction evidence="1">
        <text>5-amino-6-(5-phospho-D-ribosylamino)uracil + H2O = 5,6-diaminouracil + D-ribose 5-phosphate</text>
        <dbReference type="Rhea" id="RHEA:55020"/>
        <dbReference type="ChEBI" id="CHEBI:15377"/>
        <dbReference type="ChEBI" id="CHEBI:46252"/>
        <dbReference type="ChEBI" id="CHEBI:58453"/>
        <dbReference type="ChEBI" id="CHEBI:78346"/>
    </reaction>
</comment>
<dbReference type="RefSeq" id="WP_007019156.1">
    <property type="nucleotide sequence ID" value="NZ_CH724121.1"/>
</dbReference>
<proteinExistence type="predicted"/>
<evidence type="ECO:0000313" key="4">
    <source>
        <dbReference type="EMBL" id="EAT11545.1"/>
    </source>
</evidence>
<dbReference type="EMBL" id="AAQH01000016">
    <property type="protein sequence ID" value="EAT11545.1"/>
    <property type="molecule type" value="Genomic_DNA"/>
</dbReference>
<feature type="domain" description="NADAR" evidence="3">
    <location>
        <begin position="4"/>
        <end position="151"/>
    </location>
</feature>
<name>Q1N018_9GAMM</name>
<dbReference type="Pfam" id="PF08719">
    <property type="entry name" value="NADAR"/>
    <property type="match status" value="1"/>
</dbReference>
<dbReference type="InterPro" id="IPR037238">
    <property type="entry name" value="YbiA-like_sf"/>
</dbReference>
<reference evidence="4 5" key="1">
    <citation type="submission" date="2006-03" db="EMBL/GenBank/DDBJ databases">
        <authorList>
            <person name="Pinhassi J."/>
            <person name="Pedros-Alio C."/>
            <person name="Ferriera S."/>
            <person name="Johnson J."/>
            <person name="Kravitz S."/>
            <person name="Halpern A."/>
            <person name="Remington K."/>
            <person name="Beeson K."/>
            <person name="Tran B."/>
            <person name="Rogers Y.-H."/>
            <person name="Friedman R."/>
            <person name="Venter J.C."/>
        </authorList>
    </citation>
    <scope>NUCLEOTIDE SEQUENCE [LARGE SCALE GENOMIC DNA]</scope>
    <source>
        <strain evidence="4 5">RED65</strain>
    </source>
</reference>
<dbReference type="Proteomes" id="UP000004263">
    <property type="component" value="Unassembled WGS sequence"/>
</dbReference>
<sequence>MGLFAEEFEDAIFFSRLDEEEMLGSRIHQPFLLDDYNWPTAEHYTQALLFKDAKIQQQIRESEEPVEAAKQYKWRFWLKHKDWKKRGPILMTRAIYTQCKTYPVKAQALLDTEDRLLMENSLYDYFWGCGRDRRGDNRYGKVMMSVRGRLRKEAAQSQ</sequence>
<evidence type="ECO:0000256" key="1">
    <source>
        <dbReference type="ARBA" id="ARBA00000022"/>
    </source>
</evidence>
<organism evidence="4 5">
    <name type="scientific">Bermanella marisrubri</name>
    <dbReference type="NCBI Taxonomy" id="207949"/>
    <lineage>
        <taxon>Bacteria</taxon>
        <taxon>Pseudomonadati</taxon>
        <taxon>Pseudomonadota</taxon>
        <taxon>Gammaproteobacteria</taxon>
        <taxon>Oceanospirillales</taxon>
        <taxon>Oceanospirillaceae</taxon>
        <taxon>Bermanella</taxon>
    </lineage>
</organism>
<dbReference type="AlphaFoldDB" id="Q1N018"/>
<comment type="caution">
    <text evidence="4">The sequence shown here is derived from an EMBL/GenBank/DDBJ whole genome shotgun (WGS) entry which is preliminary data.</text>
</comment>
<dbReference type="CDD" id="cd15457">
    <property type="entry name" value="NADAR"/>
    <property type="match status" value="1"/>
</dbReference>
<comment type="catalytic activity">
    <reaction evidence="2">
        <text>2,5-diamino-6-hydroxy-4-(5-phosphoribosylamino)-pyrimidine + H2O = 2,5,6-triamino-4-hydroxypyrimidine + D-ribose 5-phosphate</text>
        <dbReference type="Rhea" id="RHEA:23436"/>
        <dbReference type="ChEBI" id="CHEBI:15377"/>
        <dbReference type="ChEBI" id="CHEBI:58614"/>
        <dbReference type="ChEBI" id="CHEBI:78346"/>
        <dbReference type="ChEBI" id="CHEBI:137796"/>
    </reaction>
</comment>
<dbReference type="SUPFAM" id="SSF143990">
    <property type="entry name" value="YbiA-like"/>
    <property type="match status" value="1"/>
</dbReference>
<gene>
    <name evidence="4" type="ORF">RED65_02704</name>
</gene>
<dbReference type="NCBIfam" id="TIGR02464">
    <property type="entry name" value="ribofla_fusion"/>
    <property type="match status" value="1"/>
</dbReference>
<dbReference type="InterPro" id="IPR012816">
    <property type="entry name" value="NADAR"/>
</dbReference>
<evidence type="ECO:0000259" key="3">
    <source>
        <dbReference type="Pfam" id="PF08719"/>
    </source>
</evidence>
<protein>
    <recommendedName>
        <fullName evidence="3">NADAR domain-containing protein</fullName>
    </recommendedName>
</protein>
<accession>Q1N018</accession>
<dbReference type="Gene3D" id="1.10.357.40">
    <property type="entry name" value="YbiA-like"/>
    <property type="match status" value="1"/>
</dbReference>